<feature type="region of interest" description="Disordered" evidence="1">
    <location>
        <begin position="1"/>
        <end position="33"/>
    </location>
</feature>
<dbReference type="Proteomes" id="UP000299102">
    <property type="component" value="Unassembled WGS sequence"/>
</dbReference>
<comment type="caution">
    <text evidence="2">The sequence shown here is derived from an EMBL/GenBank/DDBJ whole genome shotgun (WGS) entry which is preliminary data.</text>
</comment>
<evidence type="ECO:0000256" key="1">
    <source>
        <dbReference type="SAM" id="MobiDB-lite"/>
    </source>
</evidence>
<name>A0A4C2A2S4_EUMVA</name>
<keyword evidence="3" id="KW-1185">Reference proteome</keyword>
<evidence type="ECO:0000313" key="3">
    <source>
        <dbReference type="Proteomes" id="UP000299102"/>
    </source>
</evidence>
<sequence>MRKSITCAGAGVAGGAGLPPLHYPAKSVQQKRTRKPCNTAIKYIHQTGSCQKLDCRVKGASHDSPVSGSRAERGARARSRPGRRRGPVASRLS</sequence>
<dbReference type="AlphaFoldDB" id="A0A4C2A2S4"/>
<proteinExistence type="predicted"/>
<reference evidence="2 3" key="1">
    <citation type="journal article" date="2019" name="Commun. Biol.">
        <title>The bagworm genome reveals a unique fibroin gene that provides high tensile strength.</title>
        <authorList>
            <person name="Kono N."/>
            <person name="Nakamura H."/>
            <person name="Ohtoshi R."/>
            <person name="Tomita M."/>
            <person name="Numata K."/>
            <person name="Arakawa K."/>
        </authorList>
    </citation>
    <scope>NUCLEOTIDE SEQUENCE [LARGE SCALE GENOMIC DNA]</scope>
</reference>
<evidence type="ECO:0000313" key="2">
    <source>
        <dbReference type="EMBL" id="GBP94490.1"/>
    </source>
</evidence>
<dbReference type="EMBL" id="BGZK01002510">
    <property type="protein sequence ID" value="GBP94490.1"/>
    <property type="molecule type" value="Genomic_DNA"/>
</dbReference>
<protein>
    <submittedName>
        <fullName evidence="2">Uncharacterized protein</fullName>
    </submittedName>
</protein>
<feature type="compositionally biased region" description="Basic residues" evidence="1">
    <location>
        <begin position="76"/>
        <end position="86"/>
    </location>
</feature>
<organism evidence="2 3">
    <name type="scientific">Eumeta variegata</name>
    <name type="common">Bagworm moth</name>
    <name type="synonym">Eumeta japonica</name>
    <dbReference type="NCBI Taxonomy" id="151549"/>
    <lineage>
        <taxon>Eukaryota</taxon>
        <taxon>Metazoa</taxon>
        <taxon>Ecdysozoa</taxon>
        <taxon>Arthropoda</taxon>
        <taxon>Hexapoda</taxon>
        <taxon>Insecta</taxon>
        <taxon>Pterygota</taxon>
        <taxon>Neoptera</taxon>
        <taxon>Endopterygota</taxon>
        <taxon>Lepidoptera</taxon>
        <taxon>Glossata</taxon>
        <taxon>Ditrysia</taxon>
        <taxon>Tineoidea</taxon>
        <taxon>Psychidae</taxon>
        <taxon>Oiketicinae</taxon>
        <taxon>Eumeta</taxon>
    </lineage>
</organism>
<accession>A0A4C2A2S4</accession>
<gene>
    <name evidence="2" type="ORF">EVAR_65850_1</name>
</gene>
<feature type="region of interest" description="Disordered" evidence="1">
    <location>
        <begin position="57"/>
        <end position="93"/>
    </location>
</feature>